<keyword evidence="3" id="KW-0949">S-adenosyl-L-methionine</keyword>
<keyword evidence="1 4" id="KW-0489">Methyltransferase</keyword>
<name>A0A380T2W4_9PSED</name>
<dbReference type="PANTHER" id="PTHR43464">
    <property type="entry name" value="METHYLTRANSFERASE"/>
    <property type="match status" value="1"/>
</dbReference>
<keyword evidence="5" id="KW-1185">Reference proteome</keyword>
<dbReference type="Gene3D" id="3.40.50.150">
    <property type="entry name" value="Vaccinia Virus protein VP39"/>
    <property type="match status" value="1"/>
</dbReference>
<evidence type="ECO:0000313" key="5">
    <source>
        <dbReference type="Proteomes" id="UP000255177"/>
    </source>
</evidence>
<dbReference type="EMBL" id="UIDD01000008">
    <property type="protein sequence ID" value="SUQ63856.1"/>
    <property type="molecule type" value="Genomic_DNA"/>
</dbReference>
<dbReference type="CDD" id="cd02440">
    <property type="entry name" value="AdoMet_MTases"/>
    <property type="match status" value="1"/>
</dbReference>
<protein>
    <submittedName>
        <fullName evidence="4">Methyltransferase domain protein</fullName>
    </submittedName>
</protein>
<dbReference type="RefSeq" id="WP_115087472.1">
    <property type="nucleotide sequence ID" value="NZ_CBCSFG010000024.1"/>
</dbReference>
<dbReference type="InterPro" id="IPR029063">
    <property type="entry name" value="SAM-dependent_MTases_sf"/>
</dbReference>
<accession>A0A380T2W4</accession>
<dbReference type="SUPFAM" id="SSF53335">
    <property type="entry name" value="S-adenosyl-L-methionine-dependent methyltransferases"/>
    <property type="match status" value="1"/>
</dbReference>
<proteinExistence type="predicted"/>
<dbReference type="AlphaFoldDB" id="A0A380T2W4"/>
<sequence length="219" mass="25032">MSKQAVDFMEPSAYRKALDTSFVHRYSHGEDEWSWDIGMARAARVFLAALGDKPDQRILDVGVGRGRDASEFIQAGHRVTGLDIVENSSWPLLRKRWGERLELVNSALQDWQTADGRQFDAVLDNGCFHHQHPDEWDAYLAHMRSHVRKGGLIALNVFGVDSSNPVPGWREMDNQRQGYFFTEQGIRDSLEGYGFAWQELVVIERQHGDAMYLLALVRN</sequence>
<evidence type="ECO:0000256" key="3">
    <source>
        <dbReference type="ARBA" id="ARBA00022691"/>
    </source>
</evidence>
<gene>
    <name evidence="4" type="ORF">CCOS864_03310</name>
</gene>
<keyword evidence="2 4" id="KW-0808">Transferase</keyword>
<reference evidence="5" key="1">
    <citation type="submission" date="2018-07" db="EMBL/GenBank/DDBJ databases">
        <authorList>
            <person name="Blom J."/>
        </authorList>
    </citation>
    <scope>NUCLEOTIDE SEQUENCE [LARGE SCALE GENOMIC DNA]</scope>
    <source>
        <strain evidence="5">CCOS 864</strain>
    </source>
</reference>
<dbReference type="PANTHER" id="PTHR43464:SF19">
    <property type="entry name" value="UBIQUINONE BIOSYNTHESIS O-METHYLTRANSFERASE, MITOCHONDRIAL"/>
    <property type="match status" value="1"/>
</dbReference>
<dbReference type="GO" id="GO:0008168">
    <property type="term" value="F:methyltransferase activity"/>
    <property type="evidence" value="ECO:0007669"/>
    <property type="project" value="UniProtKB-KW"/>
</dbReference>
<evidence type="ECO:0000313" key="4">
    <source>
        <dbReference type="EMBL" id="SUQ63856.1"/>
    </source>
</evidence>
<evidence type="ECO:0000256" key="2">
    <source>
        <dbReference type="ARBA" id="ARBA00022679"/>
    </source>
</evidence>
<dbReference type="GO" id="GO:0032259">
    <property type="term" value="P:methylation"/>
    <property type="evidence" value="ECO:0007669"/>
    <property type="project" value="UniProtKB-KW"/>
</dbReference>
<dbReference type="Proteomes" id="UP000255177">
    <property type="component" value="Unassembled WGS sequence"/>
</dbReference>
<dbReference type="Pfam" id="PF13489">
    <property type="entry name" value="Methyltransf_23"/>
    <property type="match status" value="1"/>
</dbReference>
<evidence type="ECO:0000256" key="1">
    <source>
        <dbReference type="ARBA" id="ARBA00022603"/>
    </source>
</evidence>
<organism evidence="4 5">
    <name type="scientific">Pseudomonas wadenswilerensis</name>
    <dbReference type="NCBI Taxonomy" id="1785161"/>
    <lineage>
        <taxon>Bacteria</taxon>
        <taxon>Pseudomonadati</taxon>
        <taxon>Pseudomonadota</taxon>
        <taxon>Gammaproteobacteria</taxon>
        <taxon>Pseudomonadales</taxon>
        <taxon>Pseudomonadaceae</taxon>
        <taxon>Pseudomonas</taxon>
    </lineage>
</organism>